<dbReference type="Proteomes" id="UP000030678">
    <property type="component" value="Unassembled WGS sequence"/>
</dbReference>
<protein>
    <recommendedName>
        <fullName evidence="1">Glutathione S-transferase UstS-like C-terminal domain-containing protein</fullName>
    </recommendedName>
</protein>
<dbReference type="HOGENOM" id="CLU_011226_4_3_1"/>
<evidence type="ECO:0000313" key="3">
    <source>
        <dbReference type="Proteomes" id="UP000030678"/>
    </source>
</evidence>
<dbReference type="RefSeq" id="XP_008724373.1">
    <property type="nucleotide sequence ID" value="XM_008726151.1"/>
</dbReference>
<feature type="domain" description="Glutathione S-transferase UstS-like C-terminal" evidence="1">
    <location>
        <begin position="34"/>
        <end position="133"/>
    </location>
</feature>
<evidence type="ECO:0000259" key="1">
    <source>
        <dbReference type="Pfam" id="PF22041"/>
    </source>
</evidence>
<dbReference type="EMBL" id="KB822699">
    <property type="protein sequence ID" value="ETI27060.1"/>
    <property type="molecule type" value="Genomic_DNA"/>
</dbReference>
<dbReference type="Gene3D" id="1.20.1050.10">
    <property type="match status" value="1"/>
</dbReference>
<reference evidence="2 3" key="1">
    <citation type="submission" date="2013-03" db="EMBL/GenBank/DDBJ databases">
        <title>The Genome Sequence of Cladophialophora carrionii CBS 160.54.</title>
        <authorList>
            <consortium name="The Broad Institute Genomics Platform"/>
            <person name="Cuomo C."/>
            <person name="de Hoog S."/>
            <person name="Gorbushina A."/>
            <person name="Walker B."/>
            <person name="Young S.K."/>
            <person name="Zeng Q."/>
            <person name="Gargeya S."/>
            <person name="Fitzgerald M."/>
            <person name="Haas B."/>
            <person name="Abouelleil A."/>
            <person name="Allen A.W."/>
            <person name="Alvarado L."/>
            <person name="Arachchi H.M."/>
            <person name="Berlin A.M."/>
            <person name="Chapman S.B."/>
            <person name="Gainer-Dewar J."/>
            <person name="Goldberg J."/>
            <person name="Griggs A."/>
            <person name="Gujja S."/>
            <person name="Hansen M."/>
            <person name="Howarth C."/>
            <person name="Imamovic A."/>
            <person name="Ireland A."/>
            <person name="Larimer J."/>
            <person name="McCowan C."/>
            <person name="Murphy C."/>
            <person name="Pearson M."/>
            <person name="Poon T.W."/>
            <person name="Priest M."/>
            <person name="Roberts A."/>
            <person name="Saif S."/>
            <person name="Shea T."/>
            <person name="Sisk P."/>
            <person name="Sykes S."/>
            <person name="Wortman J."/>
            <person name="Nusbaum C."/>
            <person name="Birren B."/>
        </authorList>
    </citation>
    <scope>NUCLEOTIDE SEQUENCE [LARGE SCALE GENOMIC DNA]</scope>
    <source>
        <strain evidence="2 3">CBS 160.54</strain>
    </source>
</reference>
<dbReference type="GeneID" id="19988652"/>
<proteinExistence type="predicted"/>
<gene>
    <name evidence="2" type="ORF">G647_10159</name>
</gene>
<dbReference type="SUPFAM" id="SSF47616">
    <property type="entry name" value="GST C-terminal domain-like"/>
    <property type="match status" value="1"/>
</dbReference>
<dbReference type="Pfam" id="PF22041">
    <property type="entry name" value="GST_C_7"/>
    <property type="match status" value="1"/>
</dbReference>
<dbReference type="InterPro" id="IPR054416">
    <property type="entry name" value="GST_UstS-like_C"/>
</dbReference>
<dbReference type="AlphaFoldDB" id="V9DJM1"/>
<dbReference type="VEuPathDB" id="FungiDB:G647_10159"/>
<dbReference type="OrthoDB" id="4951845at2759"/>
<accession>V9DJM1</accession>
<evidence type="ECO:0000313" key="2">
    <source>
        <dbReference type="EMBL" id="ETI27060.1"/>
    </source>
</evidence>
<organism evidence="2 3">
    <name type="scientific">Cladophialophora carrionii CBS 160.54</name>
    <dbReference type="NCBI Taxonomy" id="1279043"/>
    <lineage>
        <taxon>Eukaryota</taxon>
        <taxon>Fungi</taxon>
        <taxon>Dikarya</taxon>
        <taxon>Ascomycota</taxon>
        <taxon>Pezizomycotina</taxon>
        <taxon>Eurotiomycetes</taxon>
        <taxon>Chaetothyriomycetidae</taxon>
        <taxon>Chaetothyriales</taxon>
        <taxon>Herpotrichiellaceae</taxon>
        <taxon>Cladophialophora</taxon>
    </lineage>
</organism>
<name>V9DJM1_9EURO</name>
<sequence length="160" mass="18383">MDSKPIAMKLESLYPEPSLHLDSLYQSRIEDLLSKIQVTIQPIFMPRVPKTFLNPSSAHYFISTREKALRMSLVEYGKGEEKAYNDVKPFLKELGQINSENDEGPFVLGIEISYSDLMVLALLRMMDRLDGVERFWAMEGGDPLKKAYEAAGKWLERDTY</sequence>
<dbReference type="InterPro" id="IPR036282">
    <property type="entry name" value="Glutathione-S-Trfase_C_sf"/>
</dbReference>